<dbReference type="KEGG" id="csil:CBE74_01380"/>
<evidence type="ECO:0000256" key="8">
    <source>
        <dbReference type="SAM" id="Phobius"/>
    </source>
</evidence>
<feature type="compositionally biased region" description="Acidic residues" evidence="7">
    <location>
        <begin position="98"/>
        <end position="108"/>
    </location>
</feature>
<feature type="transmembrane region" description="Helical" evidence="8">
    <location>
        <begin position="70"/>
        <end position="88"/>
    </location>
</feature>
<evidence type="ECO:0000313" key="10">
    <source>
        <dbReference type="Proteomes" id="UP000195652"/>
    </source>
</evidence>
<evidence type="ECO:0000313" key="9">
    <source>
        <dbReference type="EMBL" id="ARU45373.1"/>
    </source>
</evidence>
<keyword evidence="5 8" id="KW-1133">Transmembrane helix</keyword>
<proteinExistence type="inferred from homology"/>
<dbReference type="InterPro" id="IPR050601">
    <property type="entry name" value="CPA3_antiporter_subunitC"/>
</dbReference>
<reference evidence="9 10" key="3">
    <citation type="journal article" date="2020" name="Int. J. Syst. Evol. Microbiol.">
        <title>Corynebacterium silvaticum sp. nov., a unique group of NTTB corynebacteria in wild boar and roe deer.</title>
        <authorList>
            <person name="Dangel A."/>
            <person name="Berger A."/>
            <person name="Rau J."/>
            <person name="Eisenberg T."/>
            <person name="Kampfer P."/>
            <person name="Margos G."/>
            <person name="Contzen M."/>
            <person name="Busse H.J."/>
            <person name="Konrad R."/>
            <person name="Peters M."/>
            <person name="Sting R."/>
            <person name="Sing A."/>
        </authorList>
    </citation>
    <scope>NUCLEOTIDE SEQUENCE [LARGE SCALE GENOMIC DNA]</scope>
    <source>
        <strain evidence="9 10">PO100/5</strain>
    </source>
</reference>
<keyword evidence="4 8" id="KW-0812">Transmembrane</keyword>
<reference evidence="9 10" key="2">
    <citation type="journal article" date="2020" name="Antonie Van Leeuwenhoek">
        <title>Phylogenomic characterisation of a novel corynebacterial species pathogenic to animals.</title>
        <authorList>
            <person name="Moller J."/>
            <person name="Musella L."/>
            <person name="Melnikov V."/>
            <person name="Geissdorfer W."/>
            <person name="Burkovski A."/>
            <person name="Sangal V."/>
        </authorList>
    </citation>
    <scope>NUCLEOTIDE SEQUENCE [LARGE SCALE GENOMIC DNA]</scope>
    <source>
        <strain evidence="9 10">PO100/5</strain>
    </source>
</reference>
<dbReference type="Gene3D" id="1.10.287.3510">
    <property type="match status" value="1"/>
</dbReference>
<accession>A0A7Y4LIG6</accession>
<keyword evidence="3" id="KW-1003">Cell membrane</keyword>
<organism evidence="9 10">
    <name type="scientific">Corynebacterium silvaticum</name>
    <dbReference type="NCBI Taxonomy" id="2320431"/>
    <lineage>
        <taxon>Bacteria</taxon>
        <taxon>Bacillati</taxon>
        <taxon>Actinomycetota</taxon>
        <taxon>Actinomycetes</taxon>
        <taxon>Mycobacteriales</taxon>
        <taxon>Corynebacteriaceae</taxon>
        <taxon>Corynebacterium</taxon>
    </lineage>
</organism>
<dbReference type="RefSeq" id="WP_046095439.1">
    <property type="nucleotide sequence ID" value="NZ_CP021417.2"/>
</dbReference>
<dbReference type="OrthoDB" id="9799219at2"/>
<evidence type="ECO:0000256" key="4">
    <source>
        <dbReference type="ARBA" id="ARBA00022692"/>
    </source>
</evidence>
<name>A0A7Y4LIG6_9CORY</name>
<dbReference type="PANTHER" id="PTHR34583:SF2">
    <property type="entry name" value="ANTIPORTER SUBUNIT MNHC2-RELATED"/>
    <property type="match status" value="1"/>
</dbReference>
<dbReference type="NCBIfam" id="NF005625">
    <property type="entry name" value="PRK07375.2-4"/>
    <property type="match status" value="1"/>
</dbReference>
<evidence type="ECO:0000256" key="7">
    <source>
        <dbReference type="SAM" id="MobiDB-lite"/>
    </source>
</evidence>
<gene>
    <name evidence="9" type="ORF">CBE74_01380</name>
</gene>
<dbReference type="Proteomes" id="UP000195652">
    <property type="component" value="Chromosome"/>
</dbReference>
<keyword evidence="6 8" id="KW-0472">Membrane</keyword>
<dbReference type="GeneID" id="75006939"/>
<comment type="similarity">
    <text evidence="2">Belongs to the CPA3 antiporters (TC 2.A.63) subunit C family.</text>
</comment>
<sequence>MILALTIAILAAGGVYLVLQRGMLRIVIGMTLISHAANLIIVAIGVPAWRGEPFPSITDLSVAADPVPQAFVLTAIVIAMATTTYMLTLSGLGRSDDTEPEEVADEDSPLQTLGRSTTNAELAEDEAHLVRERARRARQNSADDHTDNKEAH</sequence>
<dbReference type="GO" id="GO:0005886">
    <property type="term" value="C:plasma membrane"/>
    <property type="evidence" value="ECO:0007669"/>
    <property type="project" value="UniProtKB-SubCell"/>
</dbReference>
<dbReference type="InterPro" id="IPR039428">
    <property type="entry name" value="NUOK/Mnh_C1-like"/>
</dbReference>
<evidence type="ECO:0000256" key="5">
    <source>
        <dbReference type="ARBA" id="ARBA00022989"/>
    </source>
</evidence>
<comment type="subcellular location">
    <subcellularLocation>
        <location evidence="1">Cell membrane</location>
        <topology evidence="1">Multi-pass membrane protein</topology>
    </subcellularLocation>
</comment>
<reference evidence="9 10" key="1">
    <citation type="journal article" date="2014" name="BMC Vet. Res.">
        <title>First report of Corynebacterium pseudotuberculosis from caseous lymphadenitis lesions in Black Alentejano pig (Sus scrofa domesticus).</title>
        <authorList>
            <person name="Oliveira M."/>
            <person name="Barroco C."/>
            <person name="Mottola C."/>
            <person name="Santos R."/>
            <person name="Lemsaddek A."/>
            <person name="Tavares L."/>
            <person name="Semedo-Lemsaddek T."/>
        </authorList>
    </citation>
    <scope>NUCLEOTIDE SEQUENCE [LARGE SCALE GENOMIC DNA]</scope>
    <source>
        <strain evidence="9 10">PO100/5</strain>
    </source>
</reference>
<reference evidence="9 10" key="4">
    <citation type="journal article" date="2020" name="PLoS ONE">
        <title>Taxonomic classification of strain PO100/5 shows a broader geographic distribution and genetic markers of the recently described Corynebacterium silvaticum.</title>
        <authorList>
            <person name="Viana M.V.C."/>
            <person name="Profeta R."/>
            <person name="da Silva A.L."/>
            <person name="Hurtado R."/>
            <person name="Cerqueira J.C."/>
            <person name="Ribeiro B.F.S."/>
            <person name="Almeida M.O."/>
            <person name="Morais-Rodrigues F."/>
            <person name="Soares S.C."/>
            <person name="Oliveira M."/>
            <person name="Tavares L."/>
            <person name="Figueiredo H."/>
            <person name="Wattam A.R."/>
            <person name="Barh D."/>
            <person name="Ghosh P."/>
            <person name="Silva A."/>
            <person name="Azevedo V."/>
        </authorList>
    </citation>
    <scope>NUCLEOTIDE SEQUENCE [LARGE SCALE GENOMIC DNA]</scope>
    <source>
        <strain evidence="9 10">PO100/5</strain>
    </source>
</reference>
<keyword evidence="10" id="KW-1185">Reference proteome</keyword>
<evidence type="ECO:0000256" key="6">
    <source>
        <dbReference type="ARBA" id="ARBA00023136"/>
    </source>
</evidence>
<evidence type="ECO:0000256" key="1">
    <source>
        <dbReference type="ARBA" id="ARBA00004651"/>
    </source>
</evidence>
<dbReference type="AlphaFoldDB" id="A0A7Y4LIG6"/>
<protein>
    <submittedName>
        <fullName evidence="9">Cation:proton antiporter subunit C</fullName>
    </submittedName>
</protein>
<feature type="region of interest" description="Disordered" evidence="7">
    <location>
        <begin position="133"/>
        <end position="152"/>
    </location>
</feature>
<feature type="compositionally biased region" description="Polar residues" evidence="7">
    <location>
        <begin position="109"/>
        <end position="120"/>
    </location>
</feature>
<feature type="compositionally biased region" description="Basic and acidic residues" evidence="7">
    <location>
        <begin position="141"/>
        <end position="152"/>
    </location>
</feature>
<feature type="transmembrane region" description="Helical" evidence="8">
    <location>
        <begin position="27"/>
        <end position="49"/>
    </location>
</feature>
<evidence type="ECO:0000256" key="3">
    <source>
        <dbReference type="ARBA" id="ARBA00022475"/>
    </source>
</evidence>
<feature type="region of interest" description="Disordered" evidence="7">
    <location>
        <begin position="91"/>
        <end position="127"/>
    </location>
</feature>
<dbReference type="Pfam" id="PF00420">
    <property type="entry name" value="Oxidored_q2"/>
    <property type="match status" value="1"/>
</dbReference>
<dbReference type="PANTHER" id="PTHR34583">
    <property type="entry name" value="ANTIPORTER SUBUNIT MNHC2-RELATED"/>
    <property type="match status" value="1"/>
</dbReference>
<evidence type="ECO:0000256" key="2">
    <source>
        <dbReference type="ARBA" id="ARBA00010388"/>
    </source>
</evidence>
<dbReference type="EMBL" id="CP021417">
    <property type="protein sequence ID" value="ARU45373.1"/>
    <property type="molecule type" value="Genomic_DNA"/>
</dbReference>